<protein>
    <submittedName>
        <fullName evidence="3">Uncharacterized protein</fullName>
    </submittedName>
</protein>
<evidence type="ECO:0000313" key="3">
    <source>
        <dbReference type="EMBL" id="KAF2100080.1"/>
    </source>
</evidence>
<dbReference type="AlphaFoldDB" id="A0A9P4IIW1"/>
<evidence type="ECO:0000256" key="2">
    <source>
        <dbReference type="SAM" id="Phobius"/>
    </source>
</evidence>
<keyword evidence="2" id="KW-0472">Membrane</keyword>
<proteinExistence type="predicted"/>
<dbReference type="Proteomes" id="UP000799772">
    <property type="component" value="Unassembled WGS sequence"/>
</dbReference>
<gene>
    <name evidence="3" type="ORF">NA57DRAFT_56009</name>
</gene>
<keyword evidence="4" id="KW-1185">Reference proteome</keyword>
<sequence>MIDRKSSRRPAAYASPSMVDSLPASSTLMTPASAKSNKLANKAGSTANPSNAKDVTEMADKLKYEVINNPTESGPSTTATPATGSIEGGSDEHNEGLLQSPSAVSKNTKDVKDVKELDAGQGAVPDSGEPVANPAAFEFNLALSGDWKELNLFCSVENASYQQLPKASPAVRRNAAKALVLILKYRNTLLPFAFLILGPARVLSFLLLLCFAAF</sequence>
<comment type="caution">
    <text evidence="3">The sequence shown here is derived from an EMBL/GenBank/DDBJ whole genome shotgun (WGS) entry which is preliminary data.</text>
</comment>
<feature type="region of interest" description="Disordered" evidence="1">
    <location>
        <begin position="1"/>
        <end position="109"/>
    </location>
</feature>
<organism evidence="3 4">
    <name type="scientific">Rhizodiscina lignyota</name>
    <dbReference type="NCBI Taxonomy" id="1504668"/>
    <lineage>
        <taxon>Eukaryota</taxon>
        <taxon>Fungi</taxon>
        <taxon>Dikarya</taxon>
        <taxon>Ascomycota</taxon>
        <taxon>Pezizomycotina</taxon>
        <taxon>Dothideomycetes</taxon>
        <taxon>Pleosporomycetidae</taxon>
        <taxon>Aulographales</taxon>
        <taxon>Rhizodiscinaceae</taxon>
        <taxon>Rhizodiscina</taxon>
    </lineage>
</organism>
<reference evidence="3" key="1">
    <citation type="journal article" date="2020" name="Stud. Mycol.">
        <title>101 Dothideomycetes genomes: a test case for predicting lifestyles and emergence of pathogens.</title>
        <authorList>
            <person name="Haridas S."/>
            <person name="Albert R."/>
            <person name="Binder M."/>
            <person name="Bloem J."/>
            <person name="Labutti K."/>
            <person name="Salamov A."/>
            <person name="Andreopoulos B."/>
            <person name="Baker S."/>
            <person name="Barry K."/>
            <person name="Bills G."/>
            <person name="Bluhm B."/>
            <person name="Cannon C."/>
            <person name="Castanera R."/>
            <person name="Culley D."/>
            <person name="Daum C."/>
            <person name="Ezra D."/>
            <person name="Gonzalez J."/>
            <person name="Henrissat B."/>
            <person name="Kuo A."/>
            <person name="Liang C."/>
            <person name="Lipzen A."/>
            <person name="Lutzoni F."/>
            <person name="Magnuson J."/>
            <person name="Mondo S."/>
            <person name="Nolan M."/>
            <person name="Ohm R."/>
            <person name="Pangilinan J."/>
            <person name="Park H.-J."/>
            <person name="Ramirez L."/>
            <person name="Alfaro M."/>
            <person name="Sun H."/>
            <person name="Tritt A."/>
            <person name="Yoshinaga Y."/>
            <person name="Zwiers L.-H."/>
            <person name="Turgeon B."/>
            <person name="Goodwin S."/>
            <person name="Spatafora J."/>
            <person name="Crous P."/>
            <person name="Grigoriev I."/>
        </authorList>
    </citation>
    <scope>NUCLEOTIDE SEQUENCE</scope>
    <source>
        <strain evidence="3">CBS 133067</strain>
    </source>
</reference>
<feature type="compositionally biased region" description="Basic and acidic residues" evidence="1">
    <location>
        <begin position="54"/>
        <end position="64"/>
    </location>
</feature>
<evidence type="ECO:0000313" key="4">
    <source>
        <dbReference type="Proteomes" id="UP000799772"/>
    </source>
</evidence>
<dbReference type="EMBL" id="ML978125">
    <property type="protein sequence ID" value="KAF2100080.1"/>
    <property type="molecule type" value="Genomic_DNA"/>
</dbReference>
<keyword evidence="2" id="KW-0812">Transmembrane</keyword>
<feature type="compositionally biased region" description="Low complexity" evidence="1">
    <location>
        <begin position="32"/>
        <end position="43"/>
    </location>
</feature>
<feature type="compositionally biased region" description="Polar residues" evidence="1">
    <location>
        <begin position="44"/>
        <end position="53"/>
    </location>
</feature>
<evidence type="ECO:0000256" key="1">
    <source>
        <dbReference type="SAM" id="MobiDB-lite"/>
    </source>
</evidence>
<keyword evidence="2" id="KW-1133">Transmembrane helix</keyword>
<feature type="compositionally biased region" description="Polar residues" evidence="1">
    <location>
        <begin position="68"/>
        <end position="83"/>
    </location>
</feature>
<accession>A0A9P4IIW1</accession>
<name>A0A9P4IIW1_9PEZI</name>
<feature type="compositionally biased region" description="Polar residues" evidence="1">
    <location>
        <begin position="97"/>
        <end position="106"/>
    </location>
</feature>
<feature type="transmembrane region" description="Helical" evidence="2">
    <location>
        <begin position="189"/>
        <end position="213"/>
    </location>
</feature>